<gene>
    <name evidence="11" type="ORF">DW907_11315</name>
    <name evidence="10" type="ORF">DWV56_12360</name>
    <name evidence="9" type="ORF">DWW32_06355</name>
</gene>
<dbReference type="EMBL" id="QSGD01000068">
    <property type="protein sequence ID" value="RHB00447.1"/>
    <property type="molecule type" value="Genomic_DNA"/>
</dbReference>
<dbReference type="InterPro" id="IPR001387">
    <property type="entry name" value="Cro/C1-type_HTH"/>
</dbReference>
<dbReference type="EMBL" id="QSAT01000072">
    <property type="protein sequence ID" value="RGW71757.1"/>
    <property type="molecule type" value="Genomic_DNA"/>
</dbReference>
<keyword evidence="4 7" id="KW-0068">Autocatalytic cleavage</keyword>
<dbReference type="GO" id="GO:0003677">
    <property type="term" value="F:DNA binding"/>
    <property type="evidence" value="ECO:0007669"/>
    <property type="project" value="InterPro"/>
</dbReference>
<feature type="domain" description="HTH cro/C1-type" evidence="8">
    <location>
        <begin position="20"/>
        <end position="62"/>
    </location>
</feature>
<evidence type="ECO:0000313" key="12">
    <source>
        <dbReference type="Proteomes" id="UP000265489"/>
    </source>
</evidence>
<dbReference type="InterPro" id="IPR006197">
    <property type="entry name" value="Peptidase_S24_LexA"/>
</dbReference>
<dbReference type="InterPro" id="IPR015927">
    <property type="entry name" value="Peptidase_S24_S26A/B/C"/>
</dbReference>
<dbReference type="PROSITE" id="PS50943">
    <property type="entry name" value="HTH_CROC1"/>
    <property type="match status" value="1"/>
</dbReference>
<evidence type="ECO:0000313" key="10">
    <source>
        <dbReference type="EMBL" id="RGW71757.1"/>
    </source>
</evidence>
<evidence type="ECO:0000313" key="11">
    <source>
        <dbReference type="EMBL" id="RHB00447.1"/>
    </source>
</evidence>
<dbReference type="SUPFAM" id="SSF51306">
    <property type="entry name" value="LexA/Signal peptidase"/>
    <property type="match status" value="1"/>
</dbReference>
<evidence type="ECO:0000256" key="7">
    <source>
        <dbReference type="RuleBase" id="RU003991"/>
    </source>
</evidence>
<evidence type="ECO:0000313" key="13">
    <source>
        <dbReference type="Proteomes" id="UP000284651"/>
    </source>
</evidence>
<dbReference type="InterPro" id="IPR050077">
    <property type="entry name" value="LexA_repressor"/>
</dbReference>
<accession>A0A395W6L5</accession>
<keyword evidence="2" id="KW-0227">DNA damage</keyword>
<keyword evidence="5" id="KW-0234">DNA repair</keyword>
<dbReference type="InterPro" id="IPR039418">
    <property type="entry name" value="LexA-like"/>
</dbReference>
<dbReference type="EMBL" id="QRYQ01000010">
    <property type="protein sequence ID" value="RGU91488.1"/>
    <property type="molecule type" value="Genomic_DNA"/>
</dbReference>
<dbReference type="PANTHER" id="PTHR33516:SF2">
    <property type="entry name" value="LEXA REPRESSOR-RELATED"/>
    <property type="match status" value="1"/>
</dbReference>
<dbReference type="Proteomes" id="UP000284651">
    <property type="component" value="Unassembled WGS sequence"/>
</dbReference>
<evidence type="ECO:0000256" key="3">
    <source>
        <dbReference type="ARBA" id="ARBA00022801"/>
    </source>
</evidence>
<evidence type="ECO:0000313" key="9">
    <source>
        <dbReference type="EMBL" id="RGU91488.1"/>
    </source>
</evidence>
<keyword evidence="6" id="KW-0742">SOS response</keyword>
<dbReference type="SMART" id="SM00530">
    <property type="entry name" value="HTH_XRE"/>
    <property type="match status" value="1"/>
</dbReference>
<reference evidence="12 13" key="1">
    <citation type="submission" date="2018-08" db="EMBL/GenBank/DDBJ databases">
        <title>A genome reference for cultivated species of the human gut microbiota.</title>
        <authorList>
            <person name="Zou Y."/>
            <person name="Xue W."/>
            <person name="Luo G."/>
        </authorList>
    </citation>
    <scope>NUCLEOTIDE SEQUENCE [LARGE SCALE GENOMIC DNA]</scope>
    <source>
        <strain evidence="10 13">AF10-31</strain>
        <strain evidence="9 12">AF15-20</strain>
        <strain evidence="11 14">AM42-13AC</strain>
    </source>
</reference>
<keyword evidence="3 7" id="KW-0378">Hydrolase</keyword>
<dbReference type="GeneID" id="66578729"/>
<organism evidence="9 12">
    <name type="scientific">Holdemanella biformis</name>
    <dbReference type="NCBI Taxonomy" id="1735"/>
    <lineage>
        <taxon>Bacteria</taxon>
        <taxon>Bacillati</taxon>
        <taxon>Bacillota</taxon>
        <taxon>Erysipelotrichia</taxon>
        <taxon>Erysipelotrichales</taxon>
        <taxon>Erysipelotrichaceae</taxon>
        <taxon>Holdemanella</taxon>
    </lineage>
</organism>
<dbReference type="RefSeq" id="WP_003865099.1">
    <property type="nucleotide sequence ID" value="NZ_CABLCL010000072.1"/>
</dbReference>
<dbReference type="Proteomes" id="UP000285288">
    <property type="component" value="Unassembled WGS sequence"/>
</dbReference>
<protein>
    <submittedName>
        <fullName evidence="9">Helix-turn-helix domain-containing protein</fullName>
    </submittedName>
</protein>
<dbReference type="GO" id="GO:0006355">
    <property type="term" value="P:regulation of DNA-templated transcription"/>
    <property type="evidence" value="ECO:0007669"/>
    <property type="project" value="InterPro"/>
</dbReference>
<evidence type="ECO:0000313" key="14">
    <source>
        <dbReference type="Proteomes" id="UP000285288"/>
    </source>
</evidence>
<dbReference type="GO" id="GO:0009432">
    <property type="term" value="P:SOS response"/>
    <property type="evidence" value="ECO:0007669"/>
    <property type="project" value="UniProtKB-KW"/>
</dbReference>
<evidence type="ECO:0000256" key="4">
    <source>
        <dbReference type="ARBA" id="ARBA00022813"/>
    </source>
</evidence>
<dbReference type="GO" id="GO:0006281">
    <property type="term" value="P:DNA repair"/>
    <property type="evidence" value="ECO:0007669"/>
    <property type="project" value="UniProtKB-KW"/>
</dbReference>
<name>A0A395W6L5_9FIRM</name>
<proteinExistence type="inferred from homology"/>
<dbReference type="CDD" id="cd00093">
    <property type="entry name" value="HTH_XRE"/>
    <property type="match status" value="1"/>
</dbReference>
<dbReference type="Proteomes" id="UP000265489">
    <property type="component" value="Unassembled WGS sequence"/>
</dbReference>
<evidence type="ECO:0000256" key="2">
    <source>
        <dbReference type="ARBA" id="ARBA00022763"/>
    </source>
</evidence>
<comment type="similarity">
    <text evidence="1 7">Belongs to the peptidase S24 family.</text>
</comment>
<evidence type="ECO:0000256" key="1">
    <source>
        <dbReference type="ARBA" id="ARBA00007484"/>
    </source>
</evidence>
<dbReference type="InterPro" id="IPR010982">
    <property type="entry name" value="Lambda_DNA-bd_dom_sf"/>
</dbReference>
<dbReference type="SUPFAM" id="SSF47413">
    <property type="entry name" value="lambda repressor-like DNA-binding domains"/>
    <property type="match status" value="1"/>
</dbReference>
<evidence type="ECO:0000259" key="8">
    <source>
        <dbReference type="PROSITE" id="PS50943"/>
    </source>
</evidence>
<dbReference type="GO" id="GO:0016787">
    <property type="term" value="F:hydrolase activity"/>
    <property type="evidence" value="ECO:0007669"/>
    <property type="project" value="UniProtKB-KW"/>
</dbReference>
<sequence>MQLRQLLLQYEIENNIKHDEAAKRIGIGRATYFRWLKGESTHLKANTLKKLSDMLDCDVKSILDEEDRIKPIVGSVKAGYDGFPMEDIEGYIELNRHDGKKGDYFLRVRGDSMINAHIYEGDLVFVKQTNEVESGSIAIVLVGEEATLKRVLYKKGLMILEAANPKIDTKVFTPEEVEELPVKVIGKVLYARRDFD</sequence>
<dbReference type="Gene3D" id="1.10.260.40">
    <property type="entry name" value="lambda repressor-like DNA-binding domains"/>
    <property type="match status" value="1"/>
</dbReference>
<dbReference type="InterPro" id="IPR036286">
    <property type="entry name" value="LexA/Signal_pep-like_sf"/>
</dbReference>
<dbReference type="CDD" id="cd06529">
    <property type="entry name" value="S24_LexA-like"/>
    <property type="match status" value="1"/>
</dbReference>
<dbReference type="Pfam" id="PF00717">
    <property type="entry name" value="Peptidase_S24"/>
    <property type="match status" value="1"/>
</dbReference>
<dbReference type="Pfam" id="PF01381">
    <property type="entry name" value="HTH_3"/>
    <property type="match status" value="1"/>
</dbReference>
<dbReference type="PRINTS" id="PR00726">
    <property type="entry name" value="LEXASERPTASE"/>
</dbReference>
<evidence type="ECO:0000256" key="5">
    <source>
        <dbReference type="ARBA" id="ARBA00023204"/>
    </source>
</evidence>
<dbReference type="AlphaFoldDB" id="A0A395W6L5"/>
<comment type="caution">
    <text evidence="9">The sequence shown here is derived from an EMBL/GenBank/DDBJ whole genome shotgun (WGS) entry which is preliminary data.</text>
</comment>
<dbReference type="Gene3D" id="2.10.109.10">
    <property type="entry name" value="Umud Fragment, subunit A"/>
    <property type="match status" value="1"/>
</dbReference>
<dbReference type="PANTHER" id="PTHR33516">
    <property type="entry name" value="LEXA REPRESSOR"/>
    <property type="match status" value="1"/>
</dbReference>
<evidence type="ECO:0000256" key="6">
    <source>
        <dbReference type="ARBA" id="ARBA00023236"/>
    </source>
</evidence>